<keyword evidence="2" id="KW-1185">Reference proteome</keyword>
<dbReference type="RefSeq" id="WP_352985471.1">
    <property type="nucleotide sequence ID" value="NZ_JBEQNA010000012.1"/>
</dbReference>
<dbReference type="EMBL" id="JBEQNB010000013">
    <property type="protein sequence ID" value="MES0836673.1"/>
    <property type="molecule type" value="Genomic_DNA"/>
</dbReference>
<accession>A0ABV1ZZY7</accession>
<sequence length="276" mass="31567">MDEPFSEHREVSMTEPLSQGDVLEAVNTKTSIWQRHLLIITADCDLAFAKHQGRVTCVPLLPAGDYLSEMQVPRIREQLANKQVDYIKKTISKHRSNKISDQRLREWATEEEPENIAKQLGLPREESKKIEASLKSIRLIDQKTSELKESVRNLIDSQMTGNGTKKRESVKKEITGRLRGVYTQPPGDAFFLSSIASGQSQGYFAYLRQIEQVWEPQISLGPTRKKTGYRRISHIEDRFTHALIQRFAMVFMSIGLPTEYEQIRDLHADVLGDDLA</sequence>
<dbReference type="Proteomes" id="UP001432401">
    <property type="component" value="Unassembled WGS sequence"/>
</dbReference>
<name>A0ABV1ZZY7_9ACTN</name>
<reference evidence="1 2" key="1">
    <citation type="submission" date="2024-06" db="EMBL/GenBank/DDBJ databases">
        <authorList>
            <person name="Bataeva Y.V."/>
            <person name="Grigorian L.N."/>
            <person name="Solomentsev V.I."/>
        </authorList>
    </citation>
    <scope>NUCLEOTIDE SEQUENCE [LARGE SCALE GENOMIC DNA]</scope>
    <source>
        <strain evidence="2">SCPM-O-B-12605 (RCAM04882)</strain>
    </source>
</reference>
<proteinExistence type="predicted"/>
<evidence type="ECO:0000313" key="2">
    <source>
        <dbReference type="Proteomes" id="UP001432401"/>
    </source>
</evidence>
<gene>
    <name evidence="1" type="ORF">ABUK86_23050</name>
</gene>
<protein>
    <recommendedName>
        <fullName evidence="3">PIN like domain-containing protein</fullName>
    </recommendedName>
</protein>
<evidence type="ECO:0008006" key="3">
    <source>
        <dbReference type="Google" id="ProtNLM"/>
    </source>
</evidence>
<comment type="caution">
    <text evidence="1">The sequence shown here is derived from an EMBL/GenBank/DDBJ whole genome shotgun (WGS) entry which is preliminary data.</text>
</comment>
<organism evidence="1 2">
    <name type="scientific">Nocardiopsis tropica</name>
    <dbReference type="NCBI Taxonomy" id="109330"/>
    <lineage>
        <taxon>Bacteria</taxon>
        <taxon>Bacillati</taxon>
        <taxon>Actinomycetota</taxon>
        <taxon>Actinomycetes</taxon>
        <taxon>Streptosporangiales</taxon>
        <taxon>Nocardiopsidaceae</taxon>
        <taxon>Nocardiopsis</taxon>
    </lineage>
</organism>
<evidence type="ECO:0000313" key="1">
    <source>
        <dbReference type="EMBL" id="MES0836673.1"/>
    </source>
</evidence>